<keyword evidence="11" id="KW-0472">Membrane</keyword>
<evidence type="ECO:0000256" key="6">
    <source>
        <dbReference type="ARBA" id="ARBA00022448"/>
    </source>
</evidence>
<evidence type="ECO:0000256" key="8">
    <source>
        <dbReference type="ARBA" id="ARBA00022927"/>
    </source>
</evidence>
<keyword evidence="8" id="KW-0653">Protein transport</keyword>
<keyword evidence="10" id="KW-0446">Lipid-binding</keyword>
<dbReference type="InterPro" id="IPR013098">
    <property type="entry name" value="Ig_I-set"/>
</dbReference>
<dbReference type="SMART" id="SM00406">
    <property type="entry name" value="IGv"/>
    <property type="match status" value="1"/>
</dbReference>
<feature type="domain" description="Ig-like" evidence="15">
    <location>
        <begin position="139"/>
        <end position="231"/>
    </location>
</feature>
<evidence type="ECO:0000256" key="4">
    <source>
        <dbReference type="ARBA" id="ARBA00010883"/>
    </source>
</evidence>
<feature type="chain" id="PRO_5036230371" description="Sorting nexin-3" evidence="13">
    <location>
        <begin position="19"/>
        <end position="325"/>
    </location>
</feature>
<feature type="domain" description="Ig-like" evidence="15">
    <location>
        <begin position="27"/>
        <end position="131"/>
    </location>
</feature>
<dbReference type="InterPro" id="IPR036179">
    <property type="entry name" value="Ig-like_dom_sf"/>
</dbReference>
<dbReference type="Gene3D" id="2.60.40.10">
    <property type="entry name" value="Immunoglobulins"/>
    <property type="match status" value="2"/>
</dbReference>
<evidence type="ECO:0000256" key="2">
    <source>
        <dbReference type="ARBA" id="ARBA00004255"/>
    </source>
</evidence>
<dbReference type="GO" id="GO:0031901">
    <property type="term" value="C:early endosome membrane"/>
    <property type="evidence" value="ECO:0007669"/>
    <property type="project" value="TreeGrafter"/>
</dbReference>
<dbReference type="SMART" id="SM00312">
    <property type="entry name" value="PX"/>
    <property type="match status" value="1"/>
</dbReference>
<dbReference type="SMART" id="SM00409">
    <property type="entry name" value="IG"/>
    <property type="match status" value="1"/>
</dbReference>
<dbReference type="GO" id="GO:0034499">
    <property type="term" value="P:late endosome to Golgi transport"/>
    <property type="evidence" value="ECO:0007669"/>
    <property type="project" value="TreeGrafter"/>
</dbReference>
<dbReference type="OrthoDB" id="10012075at2759"/>
<dbReference type="InterPro" id="IPR007110">
    <property type="entry name" value="Ig-like_dom"/>
</dbReference>
<dbReference type="GO" id="GO:0015031">
    <property type="term" value="P:protein transport"/>
    <property type="evidence" value="ECO:0007669"/>
    <property type="project" value="UniProtKB-KW"/>
</dbReference>
<dbReference type="Pfam" id="PF00787">
    <property type="entry name" value="PX"/>
    <property type="match status" value="1"/>
</dbReference>
<evidence type="ECO:0000256" key="10">
    <source>
        <dbReference type="ARBA" id="ARBA00023121"/>
    </source>
</evidence>
<keyword evidence="7" id="KW-0963">Cytoplasm</keyword>
<dbReference type="SMART" id="SM00408">
    <property type="entry name" value="IGc2"/>
    <property type="match status" value="2"/>
</dbReference>
<evidence type="ECO:0000256" key="11">
    <source>
        <dbReference type="ARBA" id="ARBA00023136"/>
    </source>
</evidence>
<feature type="domain" description="PX" evidence="14">
    <location>
        <begin position="181"/>
        <end position="314"/>
    </location>
</feature>
<comment type="caution">
    <text evidence="17">The sequence shown here is derived from an EMBL/GenBank/DDBJ whole genome shotgun (WGS) entry which is preliminary data.</text>
</comment>
<dbReference type="Gene3D" id="3.30.1520.10">
    <property type="entry name" value="Phox-like domain"/>
    <property type="match status" value="1"/>
</dbReference>
<keyword evidence="13" id="KW-0732">Signal</keyword>
<dbReference type="GO" id="GO:0030904">
    <property type="term" value="C:retromer complex"/>
    <property type="evidence" value="ECO:0007669"/>
    <property type="project" value="TreeGrafter"/>
</dbReference>
<dbReference type="PROSITE" id="PS50195">
    <property type="entry name" value="PX"/>
    <property type="match status" value="1"/>
</dbReference>
<evidence type="ECO:0000313" key="17">
    <source>
        <dbReference type="EMBL" id="CAF2035934.1"/>
    </source>
</evidence>
<dbReference type="Proteomes" id="UP000663824">
    <property type="component" value="Unassembled WGS sequence"/>
</dbReference>
<reference evidence="17" key="1">
    <citation type="submission" date="2021-02" db="EMBL/GenBank/DDBJ databases">
        <authorList>
            <person name="Nowell W R."/>
        </authorList>
    </citation>
    <scope>NUCLEOTIDE SEQUENCE</scope>
</reference>
<evidence type="ECO:0000256" key="12">
    <source>
        <dbReference type="ARBA" id="ARBA00025533"/>
    </source>
</evidence>
<comment type="function">
    <text evidence="12">Required for retention of late Golgi membrane proteins. Component of the retrieval machinery that functions by direct interaction with the cytosolic tails of certain TGN membrane proteins during the sorting/budding process at the prevacuolar compartment. Binds phosphatidylinositol 3-phosphate (PtdIns(P3)).</text>
</comment>
<name>A0A816NKL1_9BILA</name>
<dbReference type="InterPro" id="IPR003599">
    <property type="entry name" value="Ig_sub"/>
</dbReference>
<dbReference type="InterPro" id="IPR051074">
    <property type="entry name" value="Sorting_Nexin"/>
</dbReference>
<organism evidence="17 18">
    <name type="scientific">Rotaria magnacalcarata</name>
    <dbReference type="NCBI Taxonomy" id="392030"/>
    <lineage>
        <taxon>Eukaryota</taxon>
        <taxon>Metazoa</taxon>
        <taxon>Spiralia</taxon>
        <taxon>Gnathifera</taxon>
        <taxon>Rotifera</taxon>
        <taxon>Eurotatoria</taxon>
        <taxon>Bdelloidea</taxon>
        <taxon>Philodinida</taxon>
        <taxon>Philodinidae</taxon>
        <taxon>Rotaria</taxon>
    </lineage>
</organism>
<proteinExistence type="inferred from homology"/>
<evidence type="ECO:0000256" key="1">
    <source>
        <dbReference type="ARBA" id="ARBA00004179"/>
    </source>
</evidence>
<dbReference type="GO" id="GO:0032266">
    <property type="term" value="F:phosphatidylinositol-3-phosphate binding"/>
    <property type="evidence" value="ECO:0007669"/>
    <property type="project" value="TreeGrafter"/>
</dbReference>
<dbReference type="GO" id="GO:0000139">
    <property type="term" value="C:Golgi membrane"/>
    <property type="evidence" value="ECO:0007669"/>
    <property type="project" value="UniProtKB-SubCell"/>
</dbReference>
<dbReference type="Pfam" id="PF07679">
    <property type="entry name" value="I-set"/>
    <property type="match status" value="1"/>
</dbReference>
<dbReference type="InterPro" id="IPR013783">
    <property type="entry name" value="Ig-like_fold"/>
</dbReference>
<dbReference type="SUPFAM" id="SSF64268">
    <property type="entry name" value="PX domain"/>
    <property type="match status" value="1"/>
</dbReference>
<dbReference type="SUPFAM" id="SSF48726">
    <property type="entry name" value="Immunoglobulin"/>
    <property type="match status" value="2"/>
</dbReference>
<evidence type="ECO:0000256" key="13">
    <source>
        <dbReference type="SAM" id="SignalP"/>
    </source>
</evidence>
<dbReference type="AlphaFoldDB" id="A0A816NKL1"/>
<dbReference type="Pfam" id="PF07686">
    <property type="entry name" value="V-set"/>
    <property type="match status" value="1"/>
</dbReference>
<dbReference type="Proteomes" id="UP000663834">
    <property type="component" value="Unassembled WGS sequence"/>
</dbReference>
<sequence>MVTIIALIFFILTIRAHGSVAVEQHLPILSEQDYIITTVPMQSVTLPCKALSSNVEFERVMWYRLKNPGQSPLNVGQHLITKDSRFSVAYYSVDHGLSPAKWDLHITNVRLSDAAHYQCHVVAKDNRKSIRSNVKLIVEDIIVNIEPIDAFVFNGNKTKFACNFTGKHRVPSEKVIWLKDNKALVPDASHVITSIELSNVTVTTLEIIVSHYNDSGSYRCSDGHDAQMFIDDNSDFEWLHKELEQADTKIAVPSLPGKAWERQLSFRKDAGLFQDDFIEERRRGLETFINKIAAHPLAQNERVLHVFLLESEIDLSKYVRDKIKH</sequence>
<dbReference type="InterPro" id="IPR036871">
    <property type="entry name" value="PX_dom_sf"/>
</dbReference>
<evidence type="ECO:0000313" key="16">
    <source>
        <dbReference type="EMBL" id="CAF1653276.1"/>
    </source>
</evidence>
<dbReference type="EMBL" id="CAJNOW010016923">
    <property type="protein sequence ID" value="CAF1653276.1"/>
    <property type="molecule type" value="Genomic_DNA"/>
</dbReference>
<dbReference type="PANTHER" id="PTHR45963:SF2">
    <property type="entry name" value="RE52028P"/>
    <property type="match status" value="1"/>
</dbReference>
<dbReference type="InterPro" id="IPR001683">
    <property type="entry name" value="PX_dom"/>
</dbReference>
<dbReference type="GO" id="GO:0032456">
    <property type="term" value="P:endocytic recycling"/>
    <property type="evidence" value="ECO:0007669"/>
    <property type="project" value="TreeGrafter"/>
</dbReference>
<comment type="similarity">
    <text evidence="4">Belongs to the sorting nexin family.</text>
</comment>
<dbReference type="PROSITE" id="PS50835">
    <property type="entry name" value="IG_LIKE"/>
    <property type="match status" value="2"/>
</dbReference>
<accession>A0A816NKL1</accession>
<dbReference type="EMBL" id="CAJNRE010004552">
    <property type="protein sequence ID" value="CAF2035934.1"/>
    <property type="molecule type" value="Genomic_DNA"/>
</dbReference>
<evidence type="ECO:0000256" key="7">
    <source>
        <dbReference type="ARBA" id="ARBA00022490"/>
    </source>
</evidence>
<evidence type="ECO:0000256" key="3">
    <source>
        <dbReference type="ARBA" id="ARBA00004496"/>
    </source>
</evidence>
<dbReference type="PANTHER" id="PTHR45963">
    <property type="entry name" value="RE52028P"/>
    <property type="match status" value="1"/>
</dbReference>
<evidence type="ECO:0000256" key="9">
    <source>
        <dbReference type="ARBA" id="ARBA00023034"/>
    </source>
</evidence>
<evidence type="ECO:0000313" key="18">
    <source>
        <dbReference type="Proteomes" id="UP000663824"/>
    </source>
</evidence>
<gene>
    <name evidence="16" type="ORF">KQP761_LOCUS30402</name>
    <name evidence="17" type="ORF">MBJ925_LOCUS10682</name>
</gene>
<comment type="subcellular location">
    <subcellularLocation>
        <location evidence="3">Cytoplasm</location>
    </subcellularLocation>
    <subcellularLocation>
        <location evidence="2">Golgi apparatus membrane</location>
        <topology evidence="2">Peripheral membrane protein</topology>
        <orientation evidence="2">Cytoplasmic side</orientation>
    </subcellularLocation>
    <subcellularLocation>
        <location evidence="1">Prevacuolar compartment membrane</location>
        <topology evidence="1">Peripheral membrane protein</topology>
        <orientation evidence="1">Cytoplasmic side</orientation>
    </subcellularLocation>
</comment>
<protein>
    <recommendedName>
        <fullName evidence="5">Sorting nexin-3</fullName>
    </recommendedName>
</protein>
<evidence type="ECO:0000259" key="15">
    <source>
        <dbReference type="PROSITE" id="PS50835"/>
    </source>
</evidence>
<dbReference type="InterPro" id="IPR003598">
    <property type="entry name" value="Ig_sub2"/>
</dbReference>
<evidence type="ECO:0000259" key="14">
    <source>
        <dbReference type="PROSITE" id="PS50195"/>
    </source>
</evidence>
<feature type="signal peptide" evidence="13">
    <location>
        <begin position="1"/>
        <end position="18"/>
    </location>
</feature>
<dbReference type="InterPro" id="IPR013106">
    <property type="entry name" value="Ig_V-set"/>
</dbReference>
<keyword evidence="9" id="KW-0333">Golgi apparatus</keyword>
<evidence type="ECO:0000256" key="5">
    <source>
        <dbReference type="ARBA" id="ARBA00020436"/>
    </source>
</evidence>
<keyword evidence="6" id="KW-0813">Transport</keyword>